<feature type="active site" evidence="5">
    <location>
        <position position="408"/>
    </location>
</feature>
<dbReference type="PIRSF" id="PIRSF005700">
    <property type="entry name" value="PepC"/>
    <property type="match status" value="1"/>
</dbReference>
<dbReference type="Gene3D" id="3.90.70.10">
    <property type="entry name" value="Cysteine proteinases"/>
    <property type="match status" value="1"/>
</dbReference>
<keyword evidence="7" id="KW-1185">Reference proteome</keyword>
<dbReference type="GO" id="GO:0006508">
    <property type="term" value="P:proteolysis"/>
    <property type="evidence" value="ECO:0007669"/>
    <property type="project" value="UniProtKB-KW"/>
</dbReference>
<evidence type="ECO:0000256" key="3">
    <source>
        <dbReference type="ARBA" id="ARBA00022807"/>
    </source>
</evidence>
<evidence type="ECO:0000256" key="2">
    <source>
        <dbReference type="ARBA" id="ARBA00022801"/>
    </source>
</evidence>
<comment type="similarity">
    <text evidence="4">Belongs to the peptidase C1 family.</text>
</comment>
<feature type="active site" evidence="5">
    <location>
        <position position="385"/>
    </location>
</feature>
<dbReference type="CDD" id="cd00585">
    <property type="entry name" value="Peptidase_C1B"/>
    <property type="match status" value="1"/>
</dbReference>
<proteinExistence type="inferred from homology"/>
<dbReference type="EMBL" id="MWWQ01000004">
    <property type="protein sequence ID" value="OZG53521.1"/>
    <property type="molecule type" value="Genomic_DNA"/>
</dbReference>
<evidence type="ECO:0000313" key="6">
    <source>
        <dbReference type="EMBL" id="OZG53521.1"/>
    </source>
</evidence>
<dbReference type="SUPFAM" id="SSF54001">
    <property type="entry name" value="Cysteine proteinases"/>
    <property type="match status" value="1"/>
</dbReference>
<evidence type="ECO:0000313" key="7">
    <source>
        <dbReference type="Proteomes" id="UP000216454"/>
    </source>
</evidence>
<dbReference type="PANTHER" id="PTHR10363:SF2">
    <property type="entry name" value="BLEOMYCIN HYDROLASE"/>
    <property type="match status" value="1"/>
</dbReference>
<dbReference type="InterPro" id="IPR038765">
    <property type="entry name" value="Papain-like_cys_pep_sf"/>
</dbReference>
<keyword evidence="1 4" id="KW-0645">Protease</keyword>
<sequence>MASTSMNSAFDPASPAASLTEGTLDELTAAFDAREANRIAMNAVVNAGIDDVARNYDRARRLQRRFSVTVDNGDVTNQRRSGRCWLFSSLNVARFIAKKNLGIKSFEFSQNYAMFFDKLERANYFLQDMRALALAGEPNDSRLVQALLHDVMGDGGQWTMALNIYKKYGAVPKDFYPETASSQNTSQMNTMLRSLLRQAVCRMFETVDATSGADEAAQRTADIAKDALAAAHRVLTIHLGEPPRSFEWEWTDDDGQFHRAGTMTPQQFWHTYVDAGLEDYVCLVDDPREEHPKGVKIGIEHLGNVVGGDPTEYLNVPVQFMKDCVRRILSEQGIPVWFGADCHPMMDRKNGAWATDLFEYGRVYDTTFDMDKQERVRFADSAMNHAMAFVGVDVADDGMSTNRWRVENSWGADIADKGYFTMDDPWFDQYVYEVAVPRTMLPAEYQAALAKPAIMLPEWDPMGALA</sequence>
<keyword evidence="2 4" id="KW-0378">Hydrolase</keyword>
<evidence type="ECO:0000256" key="1">
    <source>
        <dbReference type="ARBA" id="ARBA00022670"/>
    </source>
</evidence>
<dbReference type="GO" id="GO:0009636">
    <property type="term" value="P:response to toxic substance"/>
    <property type="evidence" value="ECO:0007669"/>
    <property type="project" value="TreeGrafter"/>
</dbReference>
<feature type="active site" evidence="5">
    <location>
        <position position="84"/>
    </location>
</feature>
<dbReference type="GO" id="GO:0005737">
    <property type="term" value="C:cytoplasm"/>
    <property type="evidence" value="ECO:0007669"/>
    <property type="project" value="TreeGrafter"/>
</dbReference>
<name>A0A261F354_9BIFI</name>
<dbReference type="InterPro" id="IPR000169">
    <property type="entry name" value="Pept_cys_AS"/>
</dbReference>
<dbReference type="AlphaFoldDB" id="A0A261F354"/>
<dbReference type="Proteomes" id="UP000216454">
    <property type="component" value="Unassembled WGS sequence"/>
</dbReference>
<dbReference type="GO" id="GO:0043418">
    <property type="term" value="P:homocysteine catabolic process"/>
    <property type="evidence" value="ECO:0007669"/>
    <property type="project" value="TreeGrafter"/>
</dbReference>
<evidence type="ECO:0000256" key="4">
    <source>
        <dbReference type="PIRNR" id="PIRNR005700"/>
    </source>
</evidence>
<protein>
    <recommendedName>
        <fullName evidence="4">Aminopeptidase</fullName>
    </recommendedName>
</protein>
<evidence type="ECO:0000256" key="5">
    <source>
        <dbReference type="PIRSR" id="PIRSR005700-1"/>
    </source>
</evidence>
<dbReference type="GO" id="GO:0070005">
    <property type="term" value="F:cysteine-type aminopeptidase activity"/>
    <property type="evidence" value="ECO:0007669"/>
    <property type="project" value="InterPro"/>
</dbReference>
<dbReference type="InterPro" id="IPR004134">
    <property type="entry name" value="Peptidase_C1B"/>
</dbReference>
<reference evidence="6 7" key="1">
    <citation type="journal article" date="2017" name="BMC Genomics">
        <title>Comparative genomic and phylogenomic analyses of the Bifidobacteriaceae family.</title>
        <authorList>
            <person name="Lugli G.A."/>
            <person name="Milani C."/>
            <person name="Turroni F."/>
            <person name="Duranti S."/>
            <person name="Mancabelli L."/>
            <person name="Mangifesta M."/>
            <person name="Ferrario C."/>
            <person name="Modesto M."/>
            <person name="Mattarelli P."/>
            <person name="Jiri K."/>
            <person name="van Sinderen D."/>
            <person name="Ventura M."/>
        </authorList>
    </citation>
    <scope>NUCLEOTIDE SEQUENCE [LARGE SCALE GENOMIC DNA]</scope>
    <source>
        <strain evidence="6 7">DSM 24744</strain>
    </source>
</reference>
<keyword evidence="3 4" id="KW-0788">Thiol protease</keyword>
<dbReference type="Pfam" id="PF03051">
    <property type="entry name" value="Peptidase_C1_2"/>
    <property type="match status" value="1"/>
</dbReference>
<gene>
    <name evidence="6" type="ORF">PSSU_0287</name>
</gene>
<accession>A0A261F354</accession>
<dbReference type="PANTHER" id="PTHR10363">
    <property type="entry name" value="BLEOMYCIN HYDROLASE"/>
    <property type="match status" value="1"/>
</dbReference>
<dbReference type="PROSITE" id="PS00139">
    <property type="entry name" value="THIOL_PROTEASE_CYS"/>
    <property type="match status" value="1"/>
</dbReference>
<comment type="caution">
    <text evidence="6">The sequence shown here is derived from an EMBL/GenBank/DDBJ whole genome shotgun (WGS) entry which is preliminary data.</text>
</comment>
<organism evidence="6 7">
    <name type="scientific">Pseudoscardovia suis</name>
    <dbReference type="NCBI Taxonomy" id="987063"/>
    <lineage>
        <taxon>Bacteria</taxon>
        <taxon>Bacillati</taxon>
        <taxon>Actinomycetota</taxon>
        <taxon>Actinomycetes</taxon>
        <taxon>Bifidobacteriales</taxon>
        <taxon>Bifidobacteriaceae</taxon>
        <taxon>Pseudoscardovia</taxon>
    </lineage>
</organism>
<keyword evidence="4 6" id="KW-0031">Aminopeptidase</keyword>